<dbReference type="SMART" id="SM00283">
    <property type="entry name" value="MA"/>
    <property type="match status" value="1"/>
</dbReference>
<dbReference type="CDD" id="cd06225">
    <property type="entry name" value="HAMP"/>
    <property type="match status" value="1"/>
</dbReference>
<feature type="transmembrane region" description="Helical" evidence="4">
    <location>
        <begin position="131"/>
        <end position="149"/>
    </location>
</feature>
<evidence type="ECO:0000259" key="6">
    <source>
        <dbReference type="PROSITE" id="PS50885"/>
    </source>
</evidence>
<feature type="transmembrane region" description="Helical" evidence="4">
    <location>
        <begin position="208"/>
        <end position="227"/>
    </location>
</feature>
<evidence type="ECO:0000256" key="1">
    <source>
        <dbReference type="ARBA" id="ARBA00023224"/>
    </source>
</evidence>
<evidence type="ECO:0000256" key="4">
    <source>
        <dbReference type="SAM" id="Phobius"/>
    </source>
</evidence>
<dbReference type="Pfam" id="PF00672">
    <property type="entry name" value="HAMP"/>
    <property type="match status" value="1"/>
</dbReference>
<dbReference type="Pfam" id="PF00015">
    <property type="entry name" value="MCPsignal"/>
    <property type="match status" value="1"/>
</dbReference>
<evidence type="ECO:0000313" key="8">
    <source>
        <dbReference type="Proteomes" id="UP000177230"/>
    </source>
</evidence>
<evidence type="ECO:0000256" key="3">
    <source>
        <dbReference type="PROSITE-ProRule" id="PRU00284"/>
    </source>
</evidence>
<keyword evidence="4" id="KW-0472">Membrane</keyword>
<dbReference type="EMBL" id="MFFM01000046">
    <property type="protein sequence ID" value="OGF08880.1"/>
    <property type="molecule type" value="Genomic_DNA"/>
</dbReference>
<sequence length="586" mass="62362">MKANKFNLILAVPDVIAIFLGVPLLLVFVGHSVDLPPTALKFLIFFGPAWALVLAAELQIINRKRLQPVISYFNQSPSDKIDSDQAFTRALNFPLATSLHMLGHFTIGVPACAFLMMLMGTGVTPVHTAEVILPGFLTGLVAGSLIFLIEEALLSSYVSSLAAGTADGAKVYRRSYRLSILWRLIILFMVIMILAFTFGSIIAKYPGIWYVAILGIAATLAIAFLTAKGINRTVSLLTSILQNISEGKGGLSRKLPVLGNNELGDLCQAYNSFVGQIRLMVREITNVASGLAASSQQLAASSQEMSASSQEISSTVQQISRGTTVQSERLTQMAKEVEKLSTSIKLIESQGRMTMVSSQKAIDASQSGAEKTFEAVSKMAEIYTSAALTNQKVQDLQKKSAEIGVVVSLISNLSQQTDFLALNAAIEAARAGEAGKGFSVVADEIRVLAVEAGNSALKVATLIGEVEKEIARTVEVIDESRSTIDASKVTVDQTEQSLKVINSTVAVAGTMVKQIAEATRNQSKSATEVVKLASDVSTVAIDTAASTQEVAAAVQQLTASMEELTAVAQTLSQSADKLNTLVSEFD</sequence>
<reference evidence="7 8" key="1">
    <citation type="journal article" date="2016" name="Nat. Commun.">
        <title>Thousands of microbial genomes shed light on interconnected biogeochemical processes in an aquifer system.</title>
        <authorList>
            <person name="Anantharaman K."/>
            <person name="Brown C.T."/>
            <person name="Hug L.A."/>
            <person name="Sharon I."/>
            <person name="Castelle C.J."/>
            <person name="Probst A.J."/>
            <person name="Thomas B.C."/>
            <person name="Singh A."/>
            <person name="Wilkins M.J."/>
            <person name="Karaoz U."/>
            <person name="Brodie E.L."/>
            <person name="Williams K.H."/>
            <person name="Hubbard S.S."/>
            <person name="Banfield J.F."/>
        </authorList>
    </citation>
    <scope>NUCLEOTIDE SEQUENCE [LARGE SCALE GENOMIC DNA]</scope>
</reference>
<dbReference type="Gene3D" id="1.10.287.950">
    <property type="entry name" value="Methyl-accepting chemotaxis protein"/>
    <property type="match status" value="1"/>
</dbReference>
<dbReference type="SMART" id="SM00304">
    <property type="entry name" value="HAMP"/>
    <property type="match status" value="1"/>
</dbReference>
<comment type="caution">
    <text evidence="7">The sequence shown here is derived from an EMBL/GenBank/DDBJ whole genome shotgun (WGS) entry which is preliminary data.</text>
</comment>
<dbReference type="InterPro" id="IPR004089">
    <property type="entry name" value="MCPsignal_dom"/>
</dbReference>
<protein>
    <recommendedName>
        <fullName evidence="9">Methyl-accepting transducer domain-containing protein</fullName>
    </recommendedName>
</protein>
<feature type="transmembrane region" description="Helical" evidence="4">
    <location>
        <begin position="42"/>
        <end position="61"/>
    </location>
</feature>
<dbReference type="PANTHER" id="PTHR32089:SF114">
    <property type="entry name" value="METHYL-ACCEPTING CHEMOTAXIS PROTEIN MCPB"/>
    <property type="match status" value="1"/>
</dbReference>
<dbReference type="GO" id="GO:0007165">
    <property type="term" value="P:signal transduction"/>
    <property type="evidence" value="ECO:0007669"/>
    <property type="project" value="UniProtKB-KW"/>
</dbReference>
<dbReference type="PANTHER" id="PTHR32089">
    <property type="entry name" value="METHYL-ACCEPTING CHEMOTAXIS PROTEIN MCPB"/>
    <property type="match status" value="1"/>
</dbReference>
<evidence type="ECO:0000259" key="5">
    <source>
        <dbReference type="PROSITE" id="PS50111"/>
    </source>
</evidence>
<feature type="transmembrane region" description="Helical" evidence="4">
    <location>
        <begin position="99"/>
        <end position="119"/>
    </location>
</feature>
<keyword evidence="1 3" id="KW-0807">Transducer</keyword>
<accession>A0A1F5R344</accession>
<evidence type="ECO:0008006" key="9">
    <source>
        <dbReference type="Google" id="ProtNLM"/>
    </source>
</evidence>
<dbReference type="InterPro" id="IPR003660">
    <property type="entry name" value="HAMP_dom"/>
</dbReference>
<dbReference type="GO" id="GO:0016020">
    <property type="term" value="C:membrane"/>
    <property type="evidence" value="ECO:0007669"/>
    <property type="project" value="InterPro"/>
</dbReference>
<gene>
    <name evidence="7" type="ORF">A2024_01235</name>
</gene>
<feature type="transmembrane region" description="Helical" evidence="4">
    <location>
        <begin position="7"/>
        <end position="30"/>
    </location>
</feature>
<feature type="domain" description="HAMP" evidence="6">
    <location>
        <begin position="228"/>
        <end position="282"/>
    </location>
</feature>
<dbReference type="Proteomes" id="UP000177230">
    <property type="component" value="Unassembled WGS sequence"/>
</dbReference>
<comment type="similarity">
    <text evidence="2">Belongs to the methyl-accepting chemotaxis (MCP) protein family.</text>
</comment>
<keyword evidence="4" id="KW-0812">Transmembrane</keyword>
<evidence type="ECO:0000256" key="2">
    <source>
        <dbReference type="ARBA" id="ARBA00029447"/>
    </source>
</evidence>
<dbReference type="AlphaFoldDB" id="A0A1F5R344"/>
<dbReference type="SUPFAM" id="SSF58104">
    <property type="entry name" value="Methyl-accepting chemotaxis protein (MCP) signaling domain"/>
    <property type="match status" value="1"/>
</dbReference>
<dbReference type="PROSITE" id="PS50111">
    <property type="entry name" value="CHEMOTAXIS_TRANSDUC_2"/>
    <property type="match status" value="1"/>
</dbReference>
<organism evidence="7 8">
    <name type="scientific">Candidatus Edwardsbacteria bacterium GWF2_54_11</name>
    <dbReference type="NCBI Taxonomy" id="1817851"/>
    <lineage>
        <taxon>Bacteria</taxon>
        <taxon>Candidatus Edwardsiibacteriota</taxon>
    </lineage>
</organism>
<keyword evidence="4" id="KW-1133">Transmembrane helix</keyword>
<name>A0A1F5R344_9BACT</name>
<evidence type="ECO:0000313" key="7">
    <source>
        <dbReference type="EMBL" id="OGF08880.1"/>
    </source>
</evidence>
<dbReference type="PROSITE" id="PS50885">
    <property type="entry name" value="HAMP"/>
    <property type="match status" value="1"/>
</dbReference>
<proteinExistence type="inferred from homology"/>
<dbReference type="Gene3D" id="6.10.340.10">
    <property type="match status" value="1"/>
</dbReference>
<feature type="transmembrane region" description="Helical" evidence="4">
    <location>
        <begin position="180"/>
        <end position="202"/>
    </location>
</feature>
<feature type="domain" description="Methyl-accepting transducer" evidence="5">
    <location>
        <begin position="301"/>
        <end position="537"/>
    </location>
</feature>